<dbReference type="AlphaFoldDB" id="A0A2X2E4F7"/>
<organism evidence="2 3">
    <name type="scientific">Pseudomonas luteola</name>
    <dbReference type="NCBI Taxonomy" id="47886"/>
    <lineage>
        <taxon>Bacteria</taxon>
        <taxon>Pseudomonadati</taxon>
        <taxon>Pseudomonadota</taxon>
        <taxon>Gammaproteobacteria</taxon>
        <taxon>Pseudomonadales</taxon>
        <taxon>Pseudomonadaceae</taxon>
        <taxon>Pseudomonas</taxon>
    </lineage>
</organism>
<proteinExistence type="predicted"/>
<evidence type="ECO:0000313" key="2">
    <source>
        <dbReference type="EMBL" id="SPZ01740.1"/>
    </source>
</evidence>
<dbReference type="RefSeq" id="WP_010798539.1">
    <property type="nucleotide sequence ID" value="NZ_FQYS01000019.1"/>
</dbReference>
<dbReference type="Proteomes" id="UP000626180">
    <property type="component" value="Unassembled WGS sequence"/>
</dbReference>
<keyword evidence="4" id="KW-1185">Reference proteome</keyword>
<gene>
    <name evidence="1" type="ORF">IRZ65_24380</name>
    <name evidence="2" type="ORF">NCTC11842_00528</name>
</gene>
<protein>
    <submittedName>
        <fullName evidence="2">Uncharacterized protein</fullName>
    </submittedName>
</protein>
<reference evidence="1 4" key="2">
    <citation type="submission" date="2020-10" db="EMBL/GenBank/DDBJ databases">
        <title>Genome sequences of Pseudomonas isolates.</title>
        <authorList>
            <person name="Wessels L."/>
            <person name="Reich F."/>
            <person name="Hammerl J."/>
        </authorList>
    </citation>
    <scope>NUCLEOTIDE SEQUENCE [LARGE SCALE GENOMIC DNA]</scope>
    <source>
        <strain evidence="1 4">20-MO00624-0</strain>
    </source>
</reference>
<evidence type="ECO:0000313" key="3">
    <source>
        <dbReference type="Proteomes" id="UP000250443"/>
    </source>
</evidence>
<dbReference type="Proteomes" id="UP000250443">
    <property type="component" value="Unassembled WGS sequence"/>
</dbReference>
<evidence type="ECO:0000313" key="4">
    <source>
        <dbReference type="Proteomes" id="UP000626180"/>
    </source>
</evidence>
<reference evidence="2 3" key="1">
    <citation type="submission" date="2018-06" db="EMBL/GenBank/DDBJ databases">
        <authorList>
            <consortium name="Pathogen Informatics"/>
            <person name="Doyle S."/>
        </authorList>
    </citation>
    <scope>NUCLEOTIDE SEQUENCE [LARGE SCALE GENOMIC DNA]</scope>
    <source>
        <strain evidence="2 3">NCTC11842</strain>
    </source>
</reference>
<sequence>MTLGLFNFCDTGGLTVRTQYQAMGYPTKRHSSADLSECAELILTNLDVSE</sequence>
<dbReference type="EMBL" id="UAUF01000004">
    <property type="protein sequence ID" value="SPZ01740.1"/>
    <property type="molecule type" value="Genomic_DNA"/>
</dbReference>
<name>A0A2X2E4F7_PSELU</name>
<evidence type="ECO:0000313" key="1">
    <source>
        <dbReference type="EMBL" id="MBF8643793.1"/>
    </source>
</evidence>
<dbReference type="EMBL" id="JADMCD010000023">
    <property type="protein sequence ID" value="MBF8643793.1"/>
    <property type="molecule type" value="Genomic_DNA"/>
</dbReference>
<accession>A0A2X2E4F7</accession>